<gene>
    <name evidence="3" type="ORF">GZ085_06010</name>
</gene>
<dbReference type="InterPro" id="IPR036249">
    <property type="entry name" value="Thioredoxin-like_sf"/>
</dbReference>
<feature type="chain" id="PRO_5028891473" evidence="1">
    <location>
        <begin position="23"/>
        <end position="601"/>
    </location>
</feature>
<dbReference type="AlphaFoldDB" id="A0A7C9K0Z9"/>
<evidence type="ECO:0000313" key="3">
    <source>
        <dbReference type="EMBL" id="NDP47939.1"/>
    </source>
</evidence>
<organism evidence="3 4">
    <name type="scientific">Sulfuriferula multivorans</name>
    <dbReference type="NCBI Taxonomy" id="1559896"/>
    <lineage>
        <taxon>Bacteria</taxon>
        <taxon>Pseudomonadati</taxon>
        <taxon>Pseudomonadota</taxon>
        <taxon>Betaproteobacteria</taxon>
        <taxon>Nitrosomonadales</taxon>
        <taxon>Sulfuricellaceae</taxon>
        <taxon>Sulfuriferula</taxon>
    </lineage>
</organism>
<dbReference type="SUPFAM" id="SSF48208">
    <property type="entry name" value="Six-hairpin glycosidases"/>
    <property type="match status" value="1"/>
</dbReference>
<comment type="caution">
    <text evidence="3">The sequence shown here is derived from an EMBL/GenBank/DDBJ whole genome shotgun (WGS) entry which is preliminary data.</text>
</comment>
<feature type="signal peptide" evidence="1">
    <location>
        <begin position="1"/>
        <end position="22"/>
    </location>
</feature>
<dbReference type="PROSITE" id="PS51257">
    <property type="entry name" value="PROKAR_LIPOPROTEIN"/>
    <property type="match status" value="1"/>
</dbReference>
<dbReference type="Gene3D" id="1.50.10.10">
    <property type="match status" value="1"/>
</dbReference>
<dbReference type="InterPro" id="IPR012341">
    <property type="entry name" value="6hp_glycosidase-like_sf"/>
</dbReference>
<reference evidence="3 4" key="1">
    <citation type="submission" date="2019-09" db="EMBL/GenBank/DDBJ databases">
        <title>H2 Metabolism Revealed by Metagenomic Analysis in Subglacial Sediment of East Antarctica.</title>
        <authorList>
            <person name="Yang Z."/>
            <person name="Zhang Y."/>
            <person name="Lv Y."/>
            <person name="Yan W."/>
            <person name="Xiao X."/>
            <person name="Sun B."/>
            <person name="Ma H."/>
        </authorList>
    </citation>
    <scope>NUCLEOTIDE SEQUENCE [LARGE SCALE GENOMIC DNA]</scope>
    <source>
        <strain evidence="3">Bin2_2</strain>
    </source>
</reference>
<name>A0A7C9K0Z9_9PROT</name>
<dbReference type="PIRSF" id="PIRSF006402">
    <property type="entry name" value="UCP006402_thioredoxin"/>
    <property type="match status" value="1"/>
</dbReference>
<evidence type="ECO:0000259" key="2">
    <source>
        <dbReference type="Pfam" id="PF03190"/>
    </source>
</evidence>
<dbReference type="GO" id="GO:0005975">
    <property type="term" value="P:carbohydrate metabolic process"/>
    <property type="evidence" value="ECO:0007669"/>
    <property type="project" value="InterPro"/>
</dbReference>
<protein>
    <submittedName>
        <fullName evidence="3">Thioredoxin domain-containing protein</fullName>
    </submittedName>
</protein>
<keyword evidence="1" id="KW-0732">Signal</keyword>
<sequence>MFGFKRWSAVNCVLLISCLTGAAWSAAPVNQLANHPSPYLALHGSDPVAWQEWNADTLARARRENKLLFVSVGYFACHWCHVMQRESYKNKQIAAILNRDFIPVKVDRELNSGLDDALQNFSARLTGASGWPLNAFVTPEGHPAYVILYAPPDDFRKLLSQLSGRWASDKAGIRRLATQAMQPPAQQPVGAPLTAARTARAWQQFMAGIWQEADTQQGGFGQVSKFPMAPQLDALLERQAKQPDAKLAEFLRLTFDQMAARGMRDHVGGGFFRYTVDPGWDTPHFEKMLYDNAHLVTLYLRAATVLRQPRYRDIARSTLAFMQDELQDASGGFYSSTSAVDAAGREGATYLWEPEELKRRLSPEAYSAAKRVWRLEAARSFDEGYLPAEYSSPTASERRLLTDAARILRPLRQARSLPKDTKLNAGLNGLALSAFSQAISQVDKGYRSGADRLQRFILSRLAKDGRLMKSMARGQILPDAELEDYAYVVQGLLDHADATGNDQSRVRARQIAQTAWQLFWSEQGWKHEAQPLLATLQPEPALADGALYSPSDVLILASLRVQDPVLNQKALNALRWRLPAMERDPYTYPTRVRALALTQPD</sequence>
<dbReference type="InterPro" id="IPR004879">
    <property type="entry name" value="Ssp411-like_TRX"/>
</dbReference>
<dbReference type="PANTHER" id="PTHR42899">
    <property type="entry name" value="SPERMATOGENESIS-ASSOCIATED PROTEIN 20"/>
    <property type="match status" value="1"/>
</dbReference>
<dbReference type="SUPFAM" id="SSF52833">
    <property type="entry name" value="Thioredoxin-like"/>
    <property type="match status" value="1"/>
</dbReference>
<dbReference type="EMBL" id="JAAFGW010000067">
    <property type="protein sequence ID" value="NDP47939.1"/>
    <property type="molecule type" value="Genomic_DNA"/>
</dbReference>
<dbReference type="Proteomes" id="UP000483432">
    <property type="component" value="Unassembled WGS sequence"/>
</dbReference>
<dbReference type="InterPro" id="IPR024705">
    <property type="entry name" value="Ssp411"/>
</dbReference>
<dbReference type="PANTHER" id="PTHR42899:SF1">
    <property type="entry name" value="SPERMATOGENESIS-ASSOCIATED PROTEIN 20"/>
    <property type="match status" value="1"/>
</dbReference>
<feature type="domain" description="Spermatogenesis-associated protein 20-like TRX" evidence="2">
    <location>
        <begin position="30"/>
        <end position="181"/>
    </location>
</feature>
<dbReference type="InterPro" id="IPR008928">
    <property type="entry name" value="6-hairpin_glycosidase_sf"/>
</dbReference>
<evidence type="ECO:0000256" key="1">
    <source>
        <dbReference type="SAM" id="SignalP"/>
    </source>
</evidence>
<evidence type="ECO:0000313" key="4">
    <source>
        <dbReference type="Proteomes" id="UP000483432"/>
    </source>
</evidence>
<dbReference type="Pfam" id="PF03190">
    <property type="entry name" value="Thioredox_DsbH"/>
    <property type="match status" value="1"/>
</dbReference>
<accession>A0A7C9K0Z9</accession>
<proteinExistence type="predicted"/>
<dbReference type="Gene3D" id="3.40.30.10">
    <property type="entry name" value="Glutaredoxin"/>
    <property type="match status" value="1"/>
</dbReference>